<feature type="binding site" evidence="8">
    <location>
        <position position="115"/>
    </location>
    <ligand>
        <name>Fe cation</name>
        <dbReference type="ChEBI" id="CHEBI:24875"/>
    </ligand>
</feature>
<feature type="binding site" evidence="8">
    <location>
        <begin position="144"/>
        <end position="148"/>
    </location>
    <ligand>
        <name>substrate</name>
    </ligand>
</feature>
<comment type="caution">
    <text evidence="8">Lacks conserved residue(s) required for the propagation of feature annotation.</text>
</comment>
<reference evidence="10 11" key="1">
    <citation type="submission" date="2007-08" db="EMBL/GenBank/DDBJ databases">
        <title>Complete sequence of Roseiflexus castenholzii DSM 13941.</title>
        <authorList>
            <consortium name="US DOE Joint Genome Institute"/>
            <person name="Copeland A."/>
            <person name="Lucas S."/>
            <person name="Lapidus A."/>
            <person name="Barry K."/>
            <person name="Glavina del Rio T."/>
            <person name="Dalin E."/>
            <person name="Tice H."/>
            <person name="Pitluck S."/>
            <person name="Thompson L.S."/>
            <person name="Brettin T."/>
            <person name="Bruce D."/>
            <person name="Detter J.C."/>
            <person name="Han C."/>
            <person name="Tapia R."/>
            <person name="Schmutz J."/>
            <person name="Larimer F."/>
            <person name="Land M."/>
            <person name="Hauser L."/>
            <person name="Kyrpides N."/>
            <person name="Mikhailova N."/>
            <person name="Bryant D.A."/>
            <person name="Hanada S."/>
            <person name="Tsukatani Y."/>
            <person name="Richardson P."/>
        </authorList>
    </citation>
    <scope>NUCLEOTIDE SEQUENCE [LARGE SCALE GENOMIC DNA]</scope>
    <source>
        <strain evidence="11">DSM 13941 / HLO8</strain>
    </source>
</reference>
<sequence>MDTNFTILAIETSCDETAAAVIRGGRMIVSNVVASQIEEHRRYGGVVPEVASRQHILTIDAVVRDALHPLPGGWNDIHAVAATYGPGLAGALMTGLNVAKAIAWMRELPFIGVNHIEAHIYANWLLTDAQPDAPEPQFPVVALVVSGGHTLLALLEGHGRYRMLGQTRDDAAGEAFDKVARLLGLGFPGGPAIQTAAENAPGGVTLPRAWLRDSYDFSFSGLKTAVLHQIREYRAREAALQPGAGKRGASAATEPPPLPPAIVARLARAFQESVVDVLVTKTVEAARAFGAAEVVLAGGVAANLRLREELCRRSPVPVHIPPVALCTDNAAMIGAAAFYRLNAGKQDGWDLDVQPNLPLHAG</sequence>
<evidence type="ECO:0000313" key="10">
    <source>
        <dbReference type="EMBL" id="ABU59373.1"/>
    </source>
</evidence>
<dbReference type="EMBL" id="CP000804">
    <property type="protein sequence ID" value="ABU59373.1"/>
    <property type="molecule type" value="Genomic_DNA"/>
</dbReference>
<feature type="binding site" evidence="8">
    <location>
        <position position="328"/>
    </location>
    <ligand>
        <name>Fe cation</name>
        <dbReference type="ChEBI" id="CHEBI:24875"/>
    </ligand>
</feature>
<dbReference type="GO" id="GO:0006508">
    <property type="term" value="P:proteolysis"/>
    <property type="evidence" value="ECO:0007669"/>
    <property type="project" value="UniProtKB-KW"/>
</dbReference>
<evidence type="ECO:0000256" key="3">
    <source>
        <dbReference type="ARBA" id="ARBA00022694"/>
    </source>
</evidence>
<dbReference type="NCBIfam" id="TIGR00329">
    <property type="entry name" value="gcp_kae1"/>
    <property type="match status" value="1"/>
</dbReference>
<dbReference type="eggNOG" id="COG0533">
    <property type="taxonomic scope" value="Bacteria"/>
</dbReference>
<organism evidence="10 11">
    <name type="scientific">Roseiflexus castenholzii (strain DSM 13941 / HLO8)</name>
    <dbReference type="NCBI Taxonomy" id="383372"/>
    <lineage>
        <taxon>Bacteria</taxon>
        <taxon>Bacillati</taxon>
        <taxon>Chloroflexota</taxon>
        <taxon>Chloroflexia</taxon>
        <taxon>Chloroflexales</taxon>
        <taxon>Roseiflexineae</taxon>
        <taxon>Roseiflexaceae</taxon>
        <taxon>Roseiflexus</taxon>
    </lineage>
</organism>
<evidence type="ECO:0000256" key="2">
    <source>
        <dbReference type="ARBA" id="ARBA00022679"/>
    </source>
</evidence>
<dbReference type="Pfam" id="PF00814">
    <property type="entry name" value="TsaD"/>
    <property type="match status" value="1"/>
</dbReference>
<dbReference type="FunFam" id="3.30.420.40:FF:000040">
    <property type="entry name" value="tRNA N6-adenosine threonylcarbamoyltransferase"/>
    <property type="match status" value="1"/>
</dbReference>
<evidence type="ECO:0000256" key="4">
    <source>
        <dbReference type="ARBA" id="ARBA00022723"/>
    </source>
</evidence>
<feature type="binding site" evidence="8">
    <location>
        <position position="190"/>
    </location>
    <ligand>
        <name>substrate</name>
    </ligand>
</feature>
<proteinExistence type="inferred from homology"/>
<dbReference type="InterPro" id="IPR022450">
    <property type="entry name" value="TsaD"/>
</dbReference>
<dbReference type="STRING" id="383372.Rcas_3323"/>
<evidence type="ECO:0000256" key="5">
    <source>
        <dbReference type="ARBA" id="ARBA00023004"/>
    </source>
</evidence>
<comment type="cofactor">
    <cofactor evidence="8">
        <name>Fe(2+)</name>
        <dbReference type="ChEBI" id="CHEBI:29033"/>
    </cofactor>
    <text evidence="8">Binds 1 Fe(2+) ion per subunit.</text>
</comment>
<dbReference type="GO" id="GO:0061711">
    <property type="term" value="F:tRNA N(6)-L-threonylcarbamoyladenine synthase activity"/>
    <property type="evidence" value="ECO:0007669"/>
    <property type="project" value="UniProtKB-EC"/>
</dbReference>
<accession>A7NP77</accession>
<keyword evidence="10" id="KW-0378">Hydrolase</keyword>
<evidence type="ECO:0000256" key="7">
    <source>
        <dbReference type="ARBA" id="ARBA00048117"/>
    </source>
</evidence>
<dbReference type="HAMAP" id="MF_01445">
    <property type="entry name" value="TsaD"/>
    <property type="match status" value="1"/>
</dbReference>
<keyword evidence="2 8" id="KW-0808">Transferase</keyword>
<dbReference type="GO" id="GO:0008233">
    <property type="term" value="F:peptidase activity"/>
    <property type="evidence" value="ECO:0007669"/>
    <property type="project" value="UniProtKB-KW"/>
</dbReference>
<keyword evidence="3 8" id="KW-0819">tRNA processing</keyword>
<evidence type="ECO:0000313" key="11">
    <source>
        <dbReference type="Proteomes" id="UP000000263"/>
    </source>
</evidence>
<keyword evidence="4 8" id="KW-0479">Metal-binding</keyword>
<comment type="catalytic activity">
    <reaction evidence="7 8">
        <text>L-threonylcarbamoyladenylate + adenosine(37) in tRNA = N(6)-L-threonylcarbamoyladenosine(37) in tRNA + AMP + H(+)</text>
        <dbReference type="Rhea" id="RHEA:37059"/>
        <dbReference type="Rhea" id="RHEA-COMP:10162"/>
        <dbReference type="Rhea" id="RHEA-COMP:10163"/>
        <dbReference type="ChEBI" id="CHEBI:15378"/>
        <dbReference type="ChEBI" id="CHEBI:73682"/>
        <dbReference type="ChEBI" id="CHEBI:74411"/>
        <dbReference type="ChEBI" id="CHEBI:74418"/>
        <dbReference type="ChEBI" id="CHEBI:456215"/>
        <dbReference type="EC" id="2.3.1.234"/>
    </reaction>
</comment>
<evidence type="ECO:0000256" key="1">
    <source>
        <dbReference type="ARBA" id="ARBA00022490"/>
    </source>
</evidence>
<dbReference type="CDD" id="cd24133">
    <property type="entry name" value="ASKHA_NBD_TsaD_bac"/>
    <property type="match status" value="1"/>
</dbReference>
<feature type="domain" description="Gcp-like" evidence="9">
    <location>
        <begin position="28"/>
        <end position="334"/>
    </location>
</feature>
<comment type="function">
    <text evidence="8">Required for the formation of a threonylcarbamoyl group on adenosine at position 37 (t(6)A37) in tRNAs that read codons beginning with adenine. Is involved in the transfer of the threonylcarbamoyl moiety of threonylcarbamoyl-AMP (TC-AMP) to the N6 group of A37, together with TsaE and TsaB. TsaD likely plays a direct catalytic role in this reaction.</text>
</comment>
<dbReference type="FunFam" id="3.30.420.40:FF:000012">
    <property type="entry name" value="tRNA N6-adenosine threonylcarbamoyltransferase"/>
    <property type="match status" value="1"/>
</dbReference>
<dbReference type="KEGG" id="rca:Rcas_3323"/>
<dbReference type="PRINTS" id="PR00789">
    <property type="entry name" value="OSIALOPTASE"/>
</dbReference>
<dbReference type="OrthoDB" id="9806197at2"/>
<protein>
    <recommendedName>
        <fullName evidence="8">tRNA N6-adenosine threonylcarbamoyltransferase</fullName>
        <ecNumber evidence="8">2.3.1.234</ecNumber>
    </recommendedName>
    <alternativeName>
        <fullName evidence="8">N6-L-threonylcarbamoyladenine synthase</fullName>
        <shortName evidence="8">t(6)A synthase</shortName>
    </alternativeName>
    <alternativeName>
        <fullName evidence="8">t(6)A37 threonylcarbamoyladenosine biosynthesis protein TsaD</fullName>
    </alternativeName>
    <alternativeName>
        <fullName evidence="8">tRNA threonylcarbamoyladenosine biosynthesis protein TsaD</fullName>
    </alternativeName>
</protein>
<evidence type="ECO:0000259" key="9">
    <source>
        <dbReference type="Pfam" id="PF00814"/>
    </source>
</evidence>
<dbReference type="Proteomes" id="UP000000263">
    <property type="component" value="Chromosome"/>
</dbReference>
<feature type="binding site" evidence="8">
    <location>
        <position position="177"/>
    </location>
    <ligand>
        <name>substrate</name>
    </ligand>
</feature>
<evidence type="ECO:0000256" key="6">
    <source>
        <dbReference type="ARBA" id="ARBA00023315"/>
    </source>
</evidence>
<dbReference type="EC" id="2.3.1.234" evidence="8"/>
<keyword evidence="10" id="KW-0645">Protease</keyword>
<dbReference type="PANTHER" id="PTHR11735">
    <property type="entry name" value="TRNA N6-ADENOSINE THREONYLCARBAMOYLTRANSFERASE"/>
    <property type="match status" value="1"/>
</dbReference>
<comment type="subcellular location">
    <subcellularLocation>
        <location evidence="8">Cytoplasm</location>
    </subcellularLocation>
</comment>
<evidence type="ECO:0000256" key="8">
    <source>
        <dbReference type="HAMAP-Rule" id="MF_01445"/>
    </source>
</evidence>
<dbReference type="GO" id="GO:0005506">
    <property type="term" value="F:iron ion binding"/>
    <property type="evidence" value="ECO:0007669"/>
    <property type="project" value="UniProtKB-UniRule"/>
</dbReference>
<keyword evidence="6 8" id="KW-0012">Acyltransferase</keyword>
<gene>
    <name evidence="8" type="primary">tsaD</name>
    <name evidence="10" type="ordered locus">Rcas_3323</name>
</gene>
<dbReference type="NCBIfam" id="TIGR03723">
    <property type="entry name" value="T6A_TsaD_YgjD"/>
    <property type="match status" value="1"/>
</dbReference>
<dbReference type="InterPro" id="IPR017861">
    <property type="entry name" value="KAE1/TsaD"/>
</dbReference>
<dbReference type="HOGENOM" id="CLU_023208_0_2_0"/>
<feature type="binding site" evidence="8">
    <location>
        <position position="303"/>
    </location>
    <ligand>
        <name>substrate</name>
    </ligand>
</feature>
<comment type="similarity">
    <text evidence="8">Belongs to the KAE1 / TsaD family.</text>
</comment>
<dbReference type="GO" id="GO:0005737">
    <property type="term" value="C:cytoplasm"/>
    <property type="evidence" value="ECO:0007669"/>
    <property type="project" value="UniProtKB-SubCell"/>
</dbReference>
<dbReference type="SUPFAM" id="SSF53067">
    <property type="entry name" value="Actin-like ATPase domain"/>
    <property type="match status" value="1"/>
</dbReference>
<dbReference type="AlphaFoldDB" id="A7NP77"/>
<feature type="binding site" evidence="8">
    <location>
        <position position="119"/>
    </location>
    <ligand>
        <name>Fe cation</name>
        <dbReference type="ChEBI" id="CHEBI:24875"/>
    </ligand>
</feature>
<keyword evidence="1 8" id="KW-0963">Cytoplasm</keyword>
<keyword evidence="11" id="KW-1185">Reference proteome</keyword>
<dbReference type="RefSeq" id="WP_012121797.1">
    <property type="nucleotide sequence ID" value="NC_009767.1"/>
</dbReference>
<dbReference type="Gene3D" id="3.30.420.40">
    <property type="match status" value="2"/>
</dbReference>
<keyword evidence="5 8" id="KW-0408">Iron</keyword>
<dbReference type="InterPro" id="IPR000905">
    <property type="entry name" value="Gcp-like_dom"/>
</dbReference>
<dbReference type="GO" id="GO:0002949">
    <property type="term" value="P:tRNA threonylcarbamoyladenosine modification"/>
    <property type="evidence" value="ECO:0007669"/>
    <property type="project" value="UniProtKB-UniRule"/>
</dbReference>
<dbReference type="InterPro" id="IPR043129">
    <property type="entry name" value="ATPase_NBD"/>
</dbReference>
<dbReference type="PANTHER" id="PTHR11735:SF6">
    <property type="entry name" value="TRNA N6-ADENOSINE THREONYLCARBAMOYLTRANSFERASE, MITOCHONDRIAL"/>
    <property type="match status" value="1"/>
</dbReference>
<name>A7NP77_ROSCS</name>